<dbReference type="GeneID" id="26735500"/>
<proteinExistence type="inferred from homology"/>
<feature type="binding site" evidence="9">
    <location>
        <position position="173"/>
    </location>
    <ligand>
        <name>[4Fe-4S] cluster</name>
        <dbReference type="ChEBI" id="CHEBI:49883"/>
    </ligand>
</feature>
<feature type="binding site" evidence="9">
    <location>
        <position position="129"/>
    </location>
    <ligand>
        <name>iminosuccinate</name>
        <dbReference type="ChEBI" id="CHEBI:77875"/>
    </ligand>
</feature>
<feature type="binding site" evidence="9">
    <location>
        <position position="216"/>
    </location>
    <ligand>
        <name>iminosuccinate</name>
        <dbReference type="ChEBI" id="CHEBI:77875"/>
    </ligand>
</feature>
<comment type="pathway">
    <text evidence="1 9">Cofactor biosynthesis; NAD(+) biosynthesis; quinolinate from iminoaspartate: step 1/1.</text>
</comment>
<evidence type="ECO:0000256" key="3">
    <source>
        <dbReference type="ARBA" id="ARBA00022485"/>
    </source>
</evidence>
<gene>
    <name evidence="9 10" type="primary">nadA</name>
    <name evidence="10" type="ORF">sm9_0523</name>
</gene>
<comment type="catalytic activity">
    <reaction evidence="9">
        <text>iminosuccinate + dihydroxyacetone phosphate = quinolinate + phosphate + 2 H2O + H(+)</text>
        <dbReference type="Rhea" id="RHEA:25888"/>
        <dbReference type="ChEBI" id="CHEBI:15377"/>
        <dbReference type="ChEBI" id="CHEBI:15378"/>
        <dbReference type="ChEBI" id="CHEBI:29959"/>
        <dbReference type="ChEBI" id="CHEBI:43474"/>
        <dbReference type="ChEBI" id="CHEBI:57642"/>
        <dbReference type="ChEBI" id="CHEBI:77875"/>
        <dbReference type="EC" id="2.5.1.72"/>
    </reaction>
</comment>
<reference evidence="10 11" key="1">
    <citation type="submission" date="2015-04" db="EMBL/GenBank/DDBJ databases">
        <title>The complete genome sequence of the rumen methanogen Methanobrevibacter millerae SM9.</title>
        <authorList>
            <person name="Leahy S.C."/>
            <person name="Kelly W.J."/>
            <person name="Pacheco D.M."/>
            <person name="Li D."/>
            <person name="Altermann E."/>
            <person name="Attwood G.T."/>
        </authorList>
    </citation>
    <scope>NUCLEOTIDE SEQUENCE [LARGE SCALE GENOMIC DNA]</scope>
    <source>
        <strain evidence="10 11">SM9</strain>
    </source>
</reference>
<feature type="binding site" evidence="9">
    <location>
        <position position="23"/>
    </location>
    <ligand>
        <name>iminosuccinate</name>
        <dbReference type="ChEBI" id="CHEBI:77875"/>
    </ligand>
</feature>
<feature type="binding site" evidence="9">
    <location>
        <begin position="112"/>
        <end position="114"/>
    </location>
    <ligand>
        <name>iminosuccinate</name>
        <dbReference type="ChEBI" id="CHEBI:77875"/>
    </ligand>
</feature>
<keyword evidence="5 9" id="KW-0808">Transferase</keyword>
<dbReference type="Pfam" id="PF02445">
    <property type="entry name" value="NadA"/>
    <property type="match status" value="1"/>
</dbReference>
<keyword evidence="7 9" id="KW-0408">Iron</keyword>
<accession>A0A0U2V1D4</accession>
<dbReference type="Proteomes" id="UP000067738">
    <property type="component" value="Chromosome"/>
</dbReference>
<feature type="binding site" evidence="9">
    <location>
        <position position="261"/>
    </location>
    <ligand>
        <name>[4Fe-4S] cluster</name>
        <dbReference type="ChEBI" id="CHEBI:49883"/>
    </ligand>
</feature>
<evidence type="ECO:0000313" key="10">
    <source>
        <dbReference type="EMBL" id="ALT68322.1"/>
    </source>
</evidence>
<evidence type="ECO:0000256" key="6">
    <source>
        <dbReference type="ARBA" id="ARBA00022723"/>
    </source>
</evidence>
<protein>
    <recommendedName>
        <fullName evidence="2 9">Quinolinate synthase</fullName>
        <ecNumber evidence="2 9">2.5.1.72</ecNumber>
    </recommendedName>
</protein>
<dbReference type="GO" id="GO:0046872">
    <property type="term" value="F:metal ion binding"/>
    <property type="evidence" value="ECO:0007669"/>
    <property type="project" value="UniProtKB-KW"/>
</dbReference>
<feature type="binding site" evidence="9">
    <location>
        <position position="86"/>
    </location>
    <ligand>
        <name>[4Fe-4S] cluster</name>
        <dbReference type="ChEBI" id="CHEBI:49883"/>
    </ligand>
</feature>
<keyword evidence="4 9" id="KW-0662">Pyridine nucleotide biosynthesis</keyword>
<name>A0A0U2V1D4_9EURY</name>
<dbReference type="PANTHER" id="PTHR30573:SF0">
    <property type="entry name" value="QUINOLINATE SYNTHASE, CHLOROPLASTIC"/>
    <property type="match status" value="1"/>
</dbReference>
<dbReference type="RefSeq" id="WP_058738651.1">
    <property type="nucleotide sequence ID" value="NZ_CP011266.1"/>
</dbReference>
<evidence type="ECO:0000256" key="2">
    <source>
        <dbReference type="ARBA" id="ARBA00012669"/>
    </source>
</evidence>
<dbReference type="OrthoDB" id="5931at2157"/>
<evidence type="ECO:0000256" key="4">
    <source>
        <dbReference type="ARBA" id="ARBA00022642"/>
    </source>
</evidence>
<comment type="subcellular location">
    <subcellularLocation>
        <location evidence="9">Cytoplasm</location>
    </subcellularLocation>
</comment>
<comment type="cofactor">
    <cofactor evidence="9">
        <name>[4Fe-4S] cluster</name>
        <dbReference type="ChEBI" id="CHEBI:49883"/>
    </cofactor>
    <text evidence="9">Binds 1 [4Fe-4S] cluster per subunit.</text>
</comment>
<dbReference type="Gene3D" id="3.40.50.10800">
    <property type="entry name" value="NadA-like"/>
    <property type="match status" value="3"/>
</dbReference>
<dbReference type="GO" id="GO:0051539">
    <property type="term" value="F:4 iron, 4 sulfur cluster binding"/>
    <property type="evidence" value="ECO:0007669"/>
    <property type="project" value="UniProtKB-KW"/>
</dbReference>
<dbReference type="NCBIfam" id="TIGR00550">
    <property type="entry name" value="nadA"/>
    <property type="match status" value="1"/>
</dbReference>
<dbReference type="KEGG" id="mmil:sm9_0523"/>
<dbReference type="GO" id="GO:0005737">
    <property type="term" value="C:cytoplasm"/>
    <property type="evidence" value="ECO:0007669"/>
    <property type="project" value="UniProtKB-SubCell"/>
</dbReference>
<keyword evidence="8 9" id="KW-0411">Iron-sulfur</keyword>
<evidence type="ECO:0000256" key="5">
    <source>
        <dbReference type="ARBA" id="ARBA00022679"/>
    </source>
</evidence>
<dbReference type="InterPro" id="IPR003473">
    <property type="entry name" value="NadA"/>
</dbReference>
<dbReference type="HAMAP" id="MF_00568">
    <property type="entry name" value="NadA_type2"/>
    <property type="match status" value="1"/>
</dbReference>
<evidence type="ECO:0000256" key="1">
    <source>
        <dbReference type="ARBA" id="ARBA00005065"/>
    </source>
</evidence>
<sequence>MSSPLHEEIKQLKEEKNAIILAHNYQPKEIQEIADFLGDSLELCIKASEIDDKDLVVFCGVDFMAETAYILNPDKKIVIPDLEAECPMAHMLPEEELIKAKKEHPDAGVILYVNSIAESKQHADTLCTSANAVKVTESLPHEKILFGPDNNLGKHVQKRVDKEIIPVPKGGHCYVHKLFHVEDVELKRKEHPNAIIICHPECNDDVQEACDETLSTGGMLKFIAESDAEEFVIGTEVDMITRLNSEIPGKKLYPLLEGAICETMKLHTLEKVRDALKNEAPEVVVPEDVASKSLKAVQHMLDASK</sequence>
<evidence type="ECO:0000313" key="11">
    <source>
        <dbReference type="Proteomes" id="UP000067738"/>
    </source>
</evidence>
<dbReference type="InterPro" id="IPR036094">
    <property type="entry name" value="NadA_sf"/>
</dbReference>
<dbReference type="PATRIC" id="fig|230361.4.peg.546"/>
<dbReference type="PANTHER" id="PTHR30573">
    <property type="entry name" value="QUINOLINATE SYNTHETASE A"/>
    <property type="match status" value="1"/>
</dbReference>
<comment type="similarity">
    <text evidence="9">Belongs to the quinolinate synthase family. Type 2 subfamily.</text>
</comment>
<evidence type="ECO:0000256" key="8">
    <source>
        <dbReference type="ARBA" id="ARBA00023014"/>
    </source>
</evidence>
<dbReference type="AlphaFoldDB" id="A0A0U2V1D4"/>
<dbReference type="EMBL" id="CP011266">
    <property type="protein sequence ID" value="ALT68322.1"/>
    <property type="molecule type" value="Genomic_DNA"/>
</dbReference>
<evidence type="ECO:0000256" key="9">
    <source>
        <dbReference type="HAMAP-Rule" id="MF_00568"/>
    </source>
</evidence>
<dbReference type="GO" id="GO:0034628">
    <property type="term" value="P:'de novo' NAD+ biosynthetic process from L-aspartate"/>
    <property type="evidence" value="ECO:0007669"/>
    <property type="project" value="TreeGrafter"/>
</dbReference>
<dbReference type="SUPFAM" id="SSF142754">
    <property type="entry name" value="NadA-like"/>
    <property type="match status" value="1"/>
</dbReference>
<keyword evidence="9" id="KW-0963">Cytoplasm</keyword>
<dbReference type="GO" id="GO:0008987">
    <property type="term" value="F:quinolinate synthetase A activity"/>
    <property type="evidence" value="ECO:0007669"/>
    <property type="project" value="UniProtKB-UniRule"/>
</dbReference>
<keyword evidence="6 9" id="KW-0479">Metal-binding</keyword>
<dbReference type="InterPro" id="IPR023066">
    <property type="entry name" value="Quinolinate_synth_type2"/>
</dbReference>
<dbReference type="EC" id="2.5.1.72" evidence="2 9"/>
<comment type="function">
    <text evidence="9">Catalyzes the condensation of iminoaspartate with dihydroxyacetone phosphate to form quinolinate.</text>
</comment>
<evidence type="ECO:0000256" key="7">
    <source>
        <dbReference type="ARBA" id="ARBA00023004"/>
    </source>
</evidence>
<keyword evidence="3 9" id="KW-0004">4Fe-4S</keyword>
<organism evidence="10 11">
    <name type="scientific">Methanobrevibacter millerae</name>
    <dbReference type="NCBI Taxonomy" id="230361"/>
    <lineage>
        <taxon>Archaea</taxon>
        <taxon>Methanobacteriati</taxon>
        <taxon>Methanobacteriota</taxon>
        <taxon>Methanomada group</taxon>
        <taxon>Methanobacteria</taxon>
        <taxon>Methanobacteriales</taxon>
        <taxon>Methanobacteriaceae</taxon>
        <taxon>Methanobrevibacter</taxon>
    </lineage>
</organism>
<feature type="binding site" evidence="9">
    <location>
        <begin position="199"/>
        <end position="201"/>
    </location>
    <ligand>
        <name>iminosuccinate</name>
        <dbReference type="ChEBI" id="CHEBI:77875"/>
    </ligand>
</feature>
<dbReference type="NCBIfam" id="NF006878">
    <property type="entry name" value="PRK09375.1-2"/>
    <property type="match status" value="1"/>
</dbReference>
<keyword evidence="11" id="KW-1185">Reference proteome</keyword>
<feature type="binding site" evidence="9">
    <location>
        <position position="40"/>
    </location>
    <ligand>
        <name>iminosuccinate</name>
        <dbReference type="ChEBI" id="CHEBI:77875"/>
    </ligand>
</feature>
<dbReference type="UniPathway" id="UPA00253">
    <property type="reaction ID" value="UER00327"/>
</dbReference>